<dbReference type="NCBIfam" id="NF011080">
    <property type="entry name" value="PRK14508.1-3"/>
    <property type="match status" value="1"/>
</dbReference>
<evidence type="ECO:0000256" key="5">
    <source>
        <dbReference type="ARBA" id="ARBA00022676"/>
    </source>
</evidence>
<dbReference type="AlphaFoldDB" id="A0A3E4MKJ4"/>
<dbReference type="Pfam" id="PF02446">
    <property type="entry name" value="Glyco_hydro_77"/>
    <property type="match status" value="1"/>
</dbReference>
<evidence type="ECO:0000256" key="6">
    <source>
        <dbReference type="ARBA" id="ARBA00022679"/>
    </source>
</evidence>
<evidence type="ECO:0000256" key="1">
    <source>
        <dbReference type="ARBA" id="ARBA00000439"/>
    </source>
</evidence>
<protein>
    <recommendedName>
        <fullName evidence="4 10">4-alpha-glucanotransferase</fullName>
        <ecNumber evidence="3 10">2.4.1.25</ecNumber>
    </recommendedName>
    <alternativeName>
        <fullName evidence="8 10">Amylomaltase</fullName>
    </alternativeName>
    <alternativeName>
        <fullName evidence="9 10">Disproportionating enzyme</fullName>
    </alternativeName>
</protein>
<evidence type="ECO:0000256" key="7">
    <source>
        <dbReference type="ARBA" id="ARBA00023277"/>
    </source>
</evidence>
<comment type="catalytic activity">
    <reaction evidence="1 10">
        <text>Transfers a segment of a (1-&gt;4)-alpha-D-glucan to a new position in an acceptor, which may be glucose or a (1-&gt;4)-alpha-D-glucan.</text>
        <dbReference type="EC" id="2.4.1.25"/>
    </reaction>
</comment>
<dbReference type="GO" id="GO:0004134">
    <property type="term" value="F:4-alpha-glucanotransferase activity"/>
    <property type="evidence" value="ECO:0007669"/>
    <property type="project" value="UniProtKB-EC"/>
</dbReference>
<reference evidence="13 14" key="1">
    <citation type="submission" date="2018-08" db="EMBL/GenBank/DDBJ databases">
        <title>A genome reference for cultivated species of the human gut microbiota.</title>
        <authorList>
            <person name="Zou Y."/>
            <person name="Xue W."/>
            <person name="Luo G."/>
        </authorList>
    </citation>
    <scope>NUCLEOTIDE SEQUENCE [LARGE SCALE GENOMIC DNA]</scope>
    <source>
        <strain evidence="12 14">TF11-11</strain>
        <strain evidence="11 13">TM09-19AC</strain>
    </source>
</reference>
<accession>A0A3E4MKJ4</accession>
<proteinExistence type="inferred from homology"/>
<dbReference type="GO" id="GO:0005975">
    <property type="term" value="P:carbohydrate metabolic process"/>
    <property type="evidence" value="ECO:0007669"/>
    <property type="project" value="InterPro"/>
</dbReference>
<evidence type="ECO:0000313" key="13">
    <source>
        <dbReference type="Proteomes" id="UP000260664"/>
    </source>
</evidence>
<evidence type="ECO:0000256" key="4">
    <source>
        <dbReference type="ARBA" id="ARBA00020295"/>
    </source>
</evidence>
<organism evidence="12 14">
    <name type="scientific">Dorea formicigenerans</name>
    <dbReference type="NCBI Taxonomy" id="39486"/>
    <lineage>
        <taxon>Bacteria</taxon>
        <taxon>Bacillati</taxon>
        <taxon>Bacillota</taxon>
        <taxon>Clostridia</taxon>
        <taxon>Lachnospirales</taxon>
        <taxon>Lachnospiraceae</taxon>
        <taxon>Dorea</taxon>
    </lineage>
</organism>
<keyword evidence="6 10" id="KW-0808">Transferase</keyword>
<evidence type="ECO:0000313" key="14">
    <source>
        <dbReference type="Proteomes" id="UP000261208"/>
    </source>
</evidence>
<gene>
    <name evidence="12" type="primary">malQ</name>
    <name evidence="12" type="ORF">DXD10_02030</name>
    <name evidence="11" type="ORF">DXD84_02290</name>
</gene>
<keyword evidence="5 10" id="KW-0328">Glycosyltransferase</keyword>
<dbReference type="RefSeq" id="WP_117494302.1">
    <property type="nucleotide sequence ID" value="NZ_QSOI01000002.1"/>
</dbReference>
<sequence length="502" mass="58036">MRQSGILMPVSALPGTYGIGSFSKEAYKFVDWLQKSGQSLWQILPLGPTSYGDSPYQSFSTFAGNPYFIDLETLTREGLLEDDICTQADFGNNPNQIDYGKLYQNRFHILKIAYEHAKERQILNSSDYVDFLNEQNEWLADYALYMSVKNHFHGAGWNLWEEDIRLRRPDAISHYQDLLTDEIHFYQFLQYEFYKQWNMLKEYANQKGIQIIGDIPIYVAYDSADVWAHPELFQLDESGQPTAVAGCPPDGFSATGQLWGNPLYRWDYHKETGFSWWVNRIRGCFRLYDIMRIDHFRGFDEYYSIPYGDPTAENGHWEKGPGMDLFHKIKQELGDLPIIAEDLGFLTDSVKQLLKDSGYPGMKVLQFAFDSREDSDYLPHNYHPNCVVYTGTHDNDTLQGWYQALKEEDKEMALEYIGNRFTPEADIHWDYIRLAMRSVADTCIIPVQDYLGLGCEARINTPSTLGGNWIWRSDADSFTDNLAAKIKKITQLCARSLQQKGE</sequence>
<evidence type="ECO:0000256" key="9">
    <source>
        <dbReference type="ARBA" id="ARBA00031501"/>
    </source>
</evidence>
<dbReference type="PANTHER" id="PTHR32438">
    <property type="entry name" value="4-ALPHA-GLUCANOTRANSFERASE DPE1, CHLOROPLASTIC/AMYLOPLASTIC"/>
    <property type="match status" value="1"/>
</dbReference>
<comment type="caution">
    <text evidence="12">The sequence shown here is derived from an EMBL/GenBank/DDBJ whole genome shotgun (WGS) entry which is preliminary data.</text>
</comment>
<dbReference type="NCBIfam" id="TIGR00217">
    <property type="entry name" value="malQ"/>
    <property type="match status" value="1"/>
</dbReference>
<evidence type="ECO:0000313" key="12">
    <source>
        <dbReference type="EMBL" id="RGK50024.1"/>
    </source>
</evidence>
<dbReference type="EC" id="2.4.1.25" evidence="3 10"/>
<comment type="similarity">
    <text evidence="2 10">Belongs to the disproportionating enzyme family.</text>
</comment>
<evidence type="ECO:0000256" key="2">
    <source>
        <dbReference type="ARBA" id="ARBA00005684"/>
    </source>
</evidence>
<dbReference type="EMBL" id="QSQQ01000002">
    <property type="protein sequence ID" value="RGK50024.1"/>
    <property type="molecule type" value="Genomic_DNA"/>
</dbReference>
<dbReference type="EMBL" id="QSOI01000002">
    <property type="protein sequence ID" value="RGI86263.1"/>
    <property type="molecule type" value="Genomic_DNA"/>
</dbReference>
<dbReference type="InterPro" id="IPR017853">
    <property type="entry name" value="GH"/>
</dbReference>
<name>A0A3E4MKJ4_9FIRM</name>
<dbReference type="InterPro" id="IPR003385">
    <property type="entry name" value="Glyco_hydro_77"/>
</dbReference>
<dbReference type="Gene3D" id="3.20.20.80">
    <property type="entry name" value="Glycosidases"/>
    <property type="match status" value="1"/>
</dbReference>
<evidence type="ECO:0000256" key="8">
    <source>
        <dbReference type="ARBA" id="ARBA00031423"/>
    </source>
</evidence>
<dbReference type="Proteomes" id="UP000261208">
    <property type="component" value="Unassembled WGS sequence"/>
</dbReference>
<evidence type="ECO:0000313" key="11">
    <source>
        <dbReference type="EMBL" id="RGI86263.1"/>
    </source>
</evidence>
<dbReference type="Proteomes" id="UP000260664">
    <property type="component" value="Unassembled WGS sequence"/>
</dbReference>
<evidence type="ECO:0000256" key="10">
    <source>
        <dbReference type="RuleBase" id="RU361207"/>
    </source>
</evidence>
<evidence type="ECO:0000256" key="3">
    <source>
        <dbReference type="ARBA" id="ARBA00012560"/>
    </source>
</evidence>
<keyword evidence="7 10" id="KW-0119">Carbohydrate metabolism</keyword>
<dbReference type="PANTHER" id="PTHR32438:SF5">
    <property type="entry name" value="4-ALPHA-GLUCANOTRANSFERASE DPE1, CHLOROPLASTIC_AMYLOPLASTIC"/>
    <property type="match status" value="1"/>
</dbReference>
<dbReference type="SUPFAM" id="SSF51445">
    <property type="entry name" value="(Trans)glycosidases"/>
    <property type="match status" value="1"/>
</dbReference>